<evidence type="ECO:0000256" key="3">
    <source>
        <dbReference type="ARBA" id="ARBA00022737"/>
    </source>
</evidence>
<sequence>MTGTNAQNVTTYYISEKVSQVRWLPELQQQSDRFVTGSWDIAKNYVRLWRLQQNPYVNQNVPIVPCCHDKVSMEDDVTGMEFVDKNTLAVGCGDGHLSVLKVQRAVEKDQIQRKARSELLHYFKSANTSRSASCTGVATFGTDIATVGDDGRLNVVNADNLQQVKRTIEADSVSLFAVVYANHQEIFTANGMGVVRMFDARASNEAQPNIAFVVGCQDEKNFNGVSCMTTHPMQKHILLCGSEEGSISVYDLRNLRYPASYLGAHNSRITDIAFHPKDPTKLFTAAESGEVWLWSEQKSLINASEEQEDYCAWLCGERVSDLVKVKGVLSNVCKPINSIDVHGMRLVCGSDAEIVFLADNV</sequence>
<dbReference type="RefSeq" id="XP_030370580.1">
    <property type="nucleotide sequence ID" value="XM_030514720.1"/>
</dbReference>
<name>A0A6J2T5M9_DROLE</name>
<keyword evidence="4" id="KW-0539">Nucleus</keyword>
<evidence type="ECO:0000256" key="1">
    <source>
        <dbReference type="ARBA" id="ARBA00004123"/>
    </source>
</evidence>
<feature type="repeat" description="WD" evidence="5">
    <location>
        <begin position="262"/>
        <end position="295"/>
    </location>
</feature>
<dbReference type="Proteomes" id="UP000504634">
    <property type="component" value="Unplaced"/>
</dbReference>
<keyword evidence="2 5" id="KW-0853">WD repeat</keyword>
<evidence type="ECO:0000256" key="2">
    <source>
        <dbReference type="ARBA" id="ARBA00022574"/>
    </source>
</evidence>
<gene>
    <name evidence="7" type="primary">LOC115621160</name>
</gene>
<reference evidence="7" key="1">
    <citation type="submission" date="2025-08" db="UniProtKB">
        <authorList>
            <consortium name="RefSeq"/>
        </authorList>
    </citation>
    <scope>IDENTIFICATION</scope>
    <source>
        <strain evidence="7">11010-0011.00</strain>
        <tissue evidence="7">Whole body</tissue>
    </source>
</reference>
<comment type="subcellular location">
    <subcellularLocation>
        <location evidence="1">Nucleus</location>
    </subcellularLocation>
</comment>
<evidence type="ECO:0000313" key="6">
    <source>
        <dbReference type="Proteomes" id="UP000504634"/>
    </source>
</evidence>
<keyword evidence="6" id="KW-1185">Reference proteome</keyword>
<evidence type="ECO:0000256" key="4">
    <source>
        <dbReference type="ARBA" id="ARBA00023242"/>
    </source>
</evidence>
<dbReference type="SUPFAM" id="SSF50978">
    <property type="entry name" value="WD40 repeat-like"/>
    <property type="match status" value="1"/>
</dbReference>
<dbReference type="GeneID" id="115621160"/>
<dbReference type="InterPro" id="IPR036322">
    <property type="entry name" value="WD40_repeat_dom_sf"/>
</dbReference>
<proteinExistence type="predicted"/>
<dbReference type="OrthoDB" id="9890280at2759"/>
<dbReference type="InterPro" id="IPR015943">
    <property type="entry name" value="WD40/YVTN_repeat-like_dom_sf"/>
</dbReference>
<dbReference type="PROSITE" id="PS50082">
    <property type="entry name" value="WD_REPEATS_2"/>
    <property type="match status" value="1"/>
</dbReference>
<evidence type="ECO:0000313" key="7">
    <source>
        <dbReference type="RefSeq" id="XP_030370580.1"/>
    </source>
</evidence>
<protein>
    <submittedName>
        <fullName evidence="7">Nucleoporin Nup43</fullName>
    </submittedName>
</protein>
<dbReference type="AlphaFoldDB" id="A0A6J2T5M9"/>
<dbReference type="GO" id="GO:0031080">
    <property type="term" value="C:nuclear pore outer ring"/>
    <property type="evidence" value="ECO:0007669"/>
    <property type="project" value="TreeGrafter"/>
</dbReference>
<dbReference type="PANTHER" id="PTHR22652">
    <property type="entry name" value="NUCLEOPORIN NUP43"/>
    <property type="match status" value="1"/>
</dbReference>
<dbReference type="InterPro" id="IPR001680">
    <property type="entry name" value="WD40_rpt"/>
</dbReference>
<organism evidence="6 7">
    <name type="scientific">Drosophila lebanonensis</name>
    <name type="common">Fruit fly</name>
    <name type="synonym">Scaptodrosophila lebanonensis</name>
    <dbReference type="NCBI Taxonomy" id="7225"/>
    <lineage>
        <taxon>Eukaryota</taxon>
        <taxon>Metazoa</taxon>
        <taxon>Ecdysozoa</taxon>
        <taxon>Arthropoda</taxon>
        <taxon>Hexapoda</taxon>
        <taxon>Insecta</taxon>
        <taxon>Pterygota</taxon>
        <taxon>Neoptera</taxon>
        <taxon>Endopterygota</taxon>
        <taxon>Diptera</taxon>
        <taxon>Brachycera</taxon>
        <taxon>Muscomorpha</taxon>
        <taxon>Ephydroidea</taxon>
        <taxon>Drosophilidae</taxon>
        <taxon>Scaptodrosophila</taxon>
    </lineage>
</organism>
<dbReference type="PANTHER" id="PTHR22652:SF0">
    <property type="entry name" value="NUCLEOPORIN NUP43"/>
    <property type="match status" value="1"/>
</dbReference>
<keyword evidence="3" id="KW-0677">Repeat</keyword>
<evidence type="ECO:0000256" key="5">
    <source>
        <dbReference type="PROSITE-ProRule" id="PRU00221"/>
    </source>
</evidence>
<dbReference type="CTD" id="348995"/>
<accession>A0A6J2T5M9</accession>
<dbReference type="Pfam" id="PF00400">
    <property type="entry name" value="WD40"/>
    <property type="match status" value="1"/>
</dbReference>
<dbReference type="SMART" id="SM00320">
    <property type="entry name" value="WD40"/>
    <property type="match status" value="7"/>
</dbReference>
<dbReference type="Gene3D" id="2.130.10.10">
    <property type="entry name" value="YVTN repeat-like/Quinoprotein amine dehydrogenase"/>
    <property type="match status" value="1"/>
</dbReference>